<dbReference type="Proteomes" id="UP001161691">
    <property type="component" value="Unassembled WGS sequence"/>
</dbReference>
<proteinExistence type="predicted"/>
<reference evidence="1" key="1">
    <citation type="submission" date="2023-04" db="EMBL/GenBank/DDBJ databases">
        <title>Comparative genomic analysis of Cohnella hashimotonis sp. nov., isolated from the International Space Station.</title>
        <authorList>
            <person name="Venkateswaran K."/>
            <person name="Simpson A."/>
        </authorList>
    </citation>
    <scope>NUCLEOTIDE SEQUENCE</scope>
    <source>
        <strain evidence="1">F6_2S_P_1</strain>
    </source>
</reference>
<evidence type="ECO:0000313" key="1">
    <source>
        <dbReference type="EMBL" id="MDI4647870.1"/>
    </source>
</evidence>
<comment type="caution">
    <text evidence="1">The sequence shown here is derived from an EMBL/GenBank/DDBJ whole genome shotgun (WGS) entry which is preliminary data.</text>
</comment>
<gene>
    <name evidence="1" type="ORF">KB449_23165</name>
</gene>
<name>A0ABT6TM89_9BACL</name>
<evidence type="ECO:0000313" key="2">
    <source>
        <dbReference type="Proteomes" id="UP001161691"/>
    </source>
</evidence>
<dbReference type="RefSeq" id="WP_282910613.1">
    <property type="nucleotide sequence ID" value="NZ_JAGRPV010000001.1"/>
</dbReference>
<sequence>MSYFAFLYHVNQMLAELAEQVEAAVWASPRPALLRGRLFGERLAALVAGIEKVEPDYAIQQVERLQLFAQRDILSEDIREGFEWLRINGDAAAHDPSEVPTDLSLTADRYVYLLSAWYAETYGLPGAIIPEYRRPQPSFPEKMREVEEQLPLIDKRFGETVRMEVGEAQQEDEQGIEIADYLTDRSLSIIDKRDHGGCLWVVGGWELKDAFFALKEQGFYFRFARSGSQSTKREPAWFLTGKDPTERRYVSAHTTTPTGTEMDEAAVPEEEAAAALDTEVFEEYEEGSTTQSNAERDWNLEAQPDRREQIEVNSETEASVKVPSYLQWREVSSYKPSRMSEIAGSLGIVYFNDWSEDRLHELYRQQPKLLHDMLVQLWFYGFEFVGEWGRFIKLERTDEWAAVPSLTPGLQLEDRLALNVVRQLERFGIRTSDQLIGLPQYSLQWLLRHRYEVVQKALQPYILHPTAEETVGTAAPNDQSSHIVRSADYVIEIPSQLLTFPIQDVPIYGCAAFLKGMIENCNVTVLGDLPNDLSSLLANIKGAGAGALEKMAGQLERFVSKNGELEQVVASDESNKLFADQTTGQSKKLIWGHQVLELSDSDLSMPITTSEYPSVKRITRYLEEQGITSLGLLPMMLTQLSKGDSVGKTSIDKFAELLIARLEEYRSEILMREQLEAMSDSERIDYSLQRTMEKLAAKLTEEAIDSNRNLQIVYTSWLERKEGRKATLEWLGQKFGLTRERVRQIMPKVLRSFHPDVIELERALNQACTDQHGFFYYPMDINDSFGNGLIELVIEEVEGLIYLESYGWWTTRTLEEVNRVEQALRQQLNVRLRGRVWDEESLRGIVNVALQEEGLPSQLAWNLIARDLETTTEGNYFLRNSRKWEVVEMVLRQFPQGVEVYKREEELMALANIIKPSEYVKERDFAAVFSRDEFMDIAYLWGRGAFIHHEYVHVDESLVQEVSDRALELLEKRSPISVNRLYLIFEERLQEGGIPTEYALYTMLRKLGSSKLAPNKFPHIWHSDDAFQLSNAEQIKVYIREHREPMKIEHLRDEFVGKRGWKRFTLEFSISTDPDFVSTDHGVVGLREFYPYTGRDLAPIADKLQELLAETGVIHVNRLYEDMLDSCASLGIGSSFLLYDLLKGTEGDKYRMVRYPLILSADHPAGELTLQTLVEQYLEEQEAEVAREVVYQWVTEEVGARAVTLDSVLAASKEIYFYRDGQFGEYIHRKRFGWTDEKARHLVDAVMERLDGLELQGVPYTTITQLLSDLDLPELEADLAWTEALFTDCLRKSGGFQLLGSYDHVVVKRDHPEIACDTDWLAYILRSEYGGRASRADWQRRLAELKYSKDGKFLLETTAKLESGSAPFVVEDEGVVSVEEKQLNFVKHDGL</sequence>
<protein>
    <recommendedName>
        <fullName evidence="3">RNA polymerase sigma-70 region 4 domain-containing protein</fullName>
    </recommendedName>
</protein>
<organism evidence="1 2">
    <name type="scientific">Cohnella hashimotonis</name>
    <dbReference type="NCBI Taxonomy" id="2826895"/>
    <lineage>
        <taxon>Bacteria</taxon>
        <taxon>Bacillati</taxon>
        <taxon>Bacillota</taxon>
        <taxon>Bacilli</taxon>
        <taxon>Bacillales</taxon>
        <taxon>Paenibacillaceae</taxon>
        <taxon>Cohnella</taxon>
    </lineage>
</organism>
<accession>A0ABT6TM89</accession>
<evidence type="ECO:0008006" key="3">
    <source>
        <dbReference type="Google" id="ProtNLM"/>
    </source>
</evidence>
<dbReference type="Gene3D" id="1.10.10.10">
    <property type="entry name" value="Winged helix-like DNA-binding domain superfamily/Winged helix DNA-binding domain"/>
    <property type="match status" value="1"/>
</dbReference>
<dbReference type="InterPro" id="IPR036388">
    <property type="entry name" value="WH-like_DNA-bd_sf"/>
</dbReference>
<keyword evidence="2" id="KW-1185">Reference proteome</keyword>
<dbReference type="EMBL" id="JAGRPV010000001">
    <property type="protein sequence ID" value="MDI4647870.1"/>
    <property type="molecule type" value="Genomic_DNA"/>
</dbReference>